<proteinExistence type="inferred from homology"/>
<comment type="domain">
    <text evidence="7">The DHHC domain is required for palmitoyltransferase activity.</text>
</comment>
<accession>A0AAF3J1R5</accession>
<dbReference type="Pfam" id="PF01529">
    <property type="entry name" value="DHHC"/>
    <property type="match status" value="1"/>
</dbReference>
<dbReference type="GO" id="GO:0019706">
    <property type="term" value="F:protein-cysteine S-palmitoyltransferase activity"/>
    <property type="evidence" value="ECO:0007669"/>
    <property type="project" value="UniProtKB-EC"/>
</dbReference>
<sequence length="363" mass="41751">MGCARKCFEEGGCCYRCLQIVRWLPVLFVFSILAWAYYAYVIQLCFLTVENAIERSFYLFGFHLFFVLLIWSYCATVFAKLHKPPSQFFLPVEILNDVKNSAGDDKRIAQILQRYAAQEKLPIRMRSYDGGGQFLRYCPKCHCLKPDRSHHCSMCGQCILKFDHHCPWVNTCVNYHNYKFFLHFLGYGIALCLFGFLTDMQYFIRFWKNDIHEGRTDVGKFHMLFLFFVSGMFSLSLGGLFFYHLYLVARNRTTIESFRPPMLSAGEDKHAFNMGIRANFRQVFGPRPLFWFLPVYSSEGDGVTVDCSSYQTLPFEMTCILPDEPTADVPADVIFTKPSMHTATDSSSTPLSNSNISPGSGMV</sequence>
<keyword evidence="10" id="KW-1185">Reference proteome</keyword>
<keyword evidence="6 7" id="KW-0012">Acyltransferase</keyword>
<evidence type="ECO:0000256" key="2">
    <source>
        <dbReference type="ARBA" id="ARBA00022679"/>
    </source>
</evidence>
<reference evidence="11" key="1">
    <citation type="submission" date="2024-02" db="UniProtKB">
        <authorList>
            <consortium name="WormBaseParasite"/>
        </authorList>
    </citation>
    <scope>IDENTIFICATION</scope>
</reference>
<comment type="similarity">
    <text evidence="7">Belongs to the DHHC palmitoyltransferase family.</text>
</comment>
<evidence type="ECO:0000313" key="11">
    <source>
        <dbReference type="WBParaSite" id="MBELARI_LOCUS10794"/>
    </source>
</evidence>
<dbReference type="PANTHER" id="PTHR12246">
    <property type="entry name" value="PALMITOYLTRANSFERASE ZDHHC16"/>
    <property type="match status" value="1"/>
</dbReference>
<dbReference type="GO" id="GO:0016020">
    <property type="term" value="C:membrane"/>
    <property type="evidence" value="ECO:0007669"/>
    <property type="project" value="UniProtKB-SubCell"/>
</dbReference>
<feature type="transmembrane region" description="Helical" evidence="7">
    <location>
        <begin position="58"/>
        <end position="79"/>
    </location>
</feature>
<evidence type="ECO:0000256" key="8">
    <source>
        <dbReference type="SAM" id="MobiDB-lite"/>
    </source>
</evidence>
<dbReference type="EC" id="2.3.1.225" evidence="7"/>
<evidence type="ECO:0000256" key="7">
    <source>
        <dbReference type="RuleBase" id="RU079119"/>
    </source>
</evidence>
<evidence type="ECO:0000256" key="6">
    <source>
        <dbReference type="ARBA" id="ARBA00023315"/>
    </source>
</evidence>
<keyword evidence="3 7" id="KW-0812">Transmembrane</keyword>
<feature type="compositionally biased region" description="Low complexity" evidence="8">
    <location>
        <begin position="346"/>
        <end position="363"/>
    </location>
</feature>
<feature type="transmembrane region" description="Helical" evidence="7">
    <location>
        <begin position="20"/>
        <end position="38"/>
    </location>
</feature>
<comment type="catalytic activity">
    <reaction evidence="7">
        <text>L-cysteinyl-[protein] + hexadecanoyl-CoA = S-hexadecanoyl-L-cysteinyl-[protein] + CoA</text>
        <dbReference type="Rhea" id="RHEA:36683"/>
        <dbReference type="Rhea" id="RHEA-COMP:10131"/>
        <dbReference type="Rhea" id="RHEA-COMP:11032"/>
        <dbReference type="ChEBI" id="CHEBI:29950"/>
        <dbReference type="ChEBI" id="CHEBI:57287"/>
        <dbReference type="ChEBI" id="CHEBI:57379"/>
        <dbReference type="ChEBI" id="CHEBI:74151"/>
        <dbReference type="EC" id="2.3.1.225"/>
    </reaction>
</comment>
<keyword evidence="4 7" id="KW-1133">Transmembrane helix</keyword>
<feature type="transmembrane region" description="Helical" evidence="7">
    <location>
        <begin position="224"/>
        <end position="249"/>
    </location>
</feature>
<dbReference type="PROSITE" id="PS50216">
    <property type="entry name" value="DHHC"/>
    <property type="match status" value="1"/>
</dbReference>
<feature type="region of interest" description="Disordered" evidence="8">
    <location>
        <begin position="340"/>
        <end position="363"/>
    </location>
</feature>
<feature type="transmembrane region" description="Helical" evidence="7">
    <location>
        <begin position="184"/>
        <end position="204"/>
    </location>
</feature>
<evidence type="ECO:0000256" key="4">
    <source>
        <dbReference type="ARBA" id="ARBA00022989"/>
    </source>
</evidence>
<evidence type="ECO:0000259" key="9">
    <source>
        <dbReference type="Pfam" id="PF01529"/>
    </source>
</evidence>
<name>A0AAF3J1R5_9BILA</name>
<organism evidence="10 11">
    <name type="scientific">Mesorhabditis belari</name>
    <dbReference type="NCBI Taxonomy" id="2138241"/>
    <lineage>
        <taxon>Eukaryota</taxon>
        <taxon>Metazoa</taxon>
        <taxon>Ecdysozoa</taxon>
        <taxon>Nematoda</taxon>
        <taxon>Chromadorea</taxon>
        <taxon>Rhabditida</taxon>
        <taxon>Rhabditina</taxon>
        <taxon>Rhabditomorpha</taxon>
        <taxon>Rhabditoidea</taxon>
        <taxon>Rhabditidae</taxon>
        <taxon>Mesorhabditinae</taxon>
        <taxon>Mesorhabditis</taxon>
    </lineage>
</organism>
<dbReference type="InterPro" id="IPR001594">
    <property type="entry name" value="Palmitoyltrfase_DHHC"/>
</dbReference>
<evidence type="ECO:0000256" key="3">
    <source>
        <dbReference type="ARBA" id="ARBA00022692"/>
    </source>
</evidence>
<protein>
    <recommendedName>
        <fullName evidence="7">Palmitoyltransferase</fullName>
        <ecNumber evidence="7">2.3.1.225</ecNumber>
    </recommendedName>
</protein>
<feature type="domain" description="Palmitoyltransferase DHHC" evidence="9">
    <location>
        <begin position="135"/>
        <end position="258"/>
    </location>
</feature>
<evidence type="ECO:0000256" key="5">
    <source>
        <dbReference type="ARBA" id="ARBA00023136"/>
    </source>
</evidence>
<evidence type="ECO:0000313" key="10">
    <source>
        <dbReference type="Proteomes" id="UP000887575"/>
    </source>
</evidence>
<dbReference type="InterPro" id="IPR039859">
    <property type="entry name" value="PFA4/ZDH16/20/ERF2-like"/>
</dbReference>
<dbReference type="AlphaFoldDB" id="A0AAF3J1R5"/>
<dbReference type="WBParaSite" id="MBELARI_LOCUS10794">
    <property type="protein sequence ID" value="MBELARI_LOCUS10794"/>
    <property type="gene ID" value="MBELARI_LOCUS10794"/>
</dbReference>
<comment type="subcellular location">
    <subcellularLocation>
        <location evidence="1">Membrane</location>
        <topology evidence="1">Multi-pass membrane protein</topology>
    </subcellularLocation>
</comment>
<keyword evidence="2 7" id="KW-0808">Transferase</keyword>
<keyword evidence="5 7" id="KW-0472">Membrane</keyword>
<dbReference type="Proteomes" id="UP000887575">
    <property type="component" value="Unassembled WGS sequence"/>
</dbReference>
<evidence type="ECO:0000256" key="1">
    <source>
        <dbReference type="ARBA" id="ARBA00004141"/>
    </source>
</evidence>